<keyword evidence="2" id="KW-1185">Reference proteome</keyword>
<accession>A0ACC2RD33</accession>
<gene>
    <name evidence="1" type="ORF">PYW08_000668</name>
</gene>
<dbReference type="EMBL" id="CM056777">
    <property type="protein sequence ID" value="KAJ8738073.1"/>
    <property type="molecule type" value="Genomic_DNA"/>
</dbReference>
<organism evidence="1 2">
    <name type="scientific">Mythimna loreyi</name>
    <dbReference type="NCBI Taxonomy" id="667449"/>
    <lineage>
        <taxon>Eukaryota</taxon>
        <taxon>Metazoa</taxon>
        <taxon>Ecdysozoa</taxon>
        <taxon>Arthropoda</taxon>
        <taxon>Hexapoda</taxon>
        <taxon>Insecta</taxon>
        <taxon>Pterygota</taxon>
        <taxon>Neoptera</taxon>
        <taxon>Endopterygota</taxon>
        <taxon>Lepidoptera</taxon>
        <taxon>Glossata</taxon>
        <taxon>Ditrysia</taxon>
        <taxon>Noctuoidea</taxon>
        <taxon>Noctuidae</taxon>
        <taxon>Noctuinae</taxon>
        <taxon>Hadenini</taxon>
        <taxon>Mythimna</taxon>
    </lineage>
</organism>
<proteinExistence type="predicted"/>
<dbReference type="Proteomes" id="UP001231649">
    <property type="component" value="Chromosome 1"/>
</dbReference>
<evidence type="ECO:0000313" key="2">
    <source>
        <dbReference type="Proteomes" id="UP001231649"/>
    </source>
</evidence>
<protein>
    <submittedName>
        <fullName evidence="1">Uncharacterized protein</fullName>
    </submittedName>
</protein>
<reference evidence="1" key="1">
    <citation type="submission" date="2023-03" db="EMBL/GenBank/DDBJ databases">
        <title>Chromosome-level genomes of two armyworms, Mythimna separata and Mythimna loreyi, provide insights into the biosynthesis and reception of sex pheromones.</title>
        <authorList>
            <person name="Zhao H."/>
        </authorList>
    </citation>
    <scope>NUCLEOTIDE SEQUENCE</scope>
    <source>
        <strain evidence="1">BeijingLab</strain>
    </source>
</reference>
<comment type="caution">
    <text evidence="1">The sequence shown here is derived from an EMBL/GenBank/DDBJ whole genome shotgun (WGS) entry which is preliminary data.</text>
</comment>
<name>A0ACC2RD33_9NEOP</name>
<sequence length="248" mass="27688">MEWTIPVNDIFDEEVTKITASFLPKNFSSDVRTTRAVQEQIAKLIDQLGEESAASQGLNKVITSADKLRANPGHTIYLLKNHHANEGKGEIIGMLKIGRKHLFLFDSKEIVHEVEPLCVLDFYIVRDRQRMGYGRMLFDFMLHELELTASQLAIDGPSDKMEKFLARNFGIEKLMRQNNNFAVAPSFFDRTDDEISNCGGDASVAPAAAVGRFAAPKPTSAIANVIHGAGHQEASRRYARSRRAMNSH</sequence>
<evidence type="ECO:0000313" key="1">
    <source>
        <dbReference type="EMBL" id="KAJ8738073.1"/>
    </source>
</evidence>